<dbReference type="InParanoid" id="A0A1S0TRD6"/>
<protein>
    <submittedName>
        <fullName evidence="2">Uncharacterized protein</fullName>
    </submittedName>
</protein>
<sequence>VAAMSPTHIYLATFVCCTFFLMIHAGTWLSFKLFTDQKAESPSFLIPYLITDKDLTNVMKMCKERTLQGRIMTIYIFENSRKKRLNRSEFVKVNKLNPNSRNTQNVILRSERSFVEICDALSDLIS</sequence>
<keyword evidence="1" id="KW-0812">Transmembrane</keyword>
<proteinExistence type="predicted"/>
<dbReference type="KEGG" id="loa:LOAG_09969"/>
<dbReference type="OrthoDB" id="5814584at2759"/>
<evidence type="ECO:0000256" key="1">
    <source>
        <dbReference type="SAM" id="Phobius"/>
    </source>
</evidence>
<feature type="non-terminal residue" evidence="2">
    <location>
        <position position="1"/>
    </location>
</feature>
<reference evidence="2" key="1">
    <citation type="submission" date="2012-04" db="EMBL/GenBank/DDBJ databases">
        <title>The Genome Sequence of Loa loa.</title>
        <authorList>
            <consortium name="The Broad Institute Genome Sequencing Platform"/>
            <consortium name="Broad Institute Genome Sequencing Center for Infectious Disease"/>
            <person name="Nutman T.B."/>
            <person name="Fink D.L."/>
            <person name="Russ C."/>
            <person name="Young S."/>
            <person name="Zeng Q."/>
            <person name="Gargeya S."/>
            <person name="Alvarado L."/>
            <person name="Berlin A."/>
            <person name="Chapman S.B."/>
            <person name="Chen Z."/>
            <person name="Freedman E."/>
            <person name="Gellesch M."/>
            <person name="Goldberg J."/>
            <person name="Griggs A."/>
            <person name="Gujja S."/>
            <person name="Heilman E.R."/>
            <person name="Heiman D."/>
            <person name="Howarth C."/>
            <person name="Mehta T."/>
            <person name="Neiman D."/>
            <person name="Pearson M."/>
            <person name="Roberts A."/>
            <person name="Saif S."/>
            <person name="Shea T."/>
            <person name="Shenoy N."/>
            <person name="Sisk P."/>
            <person name="Stolte C."/>
            <person name="Sykes S."/>
            <person name="White J."/>
            <person name="Yandava C."/>
            <person name="Haas B."/>
            <person name="Henn M.R."/>
            <person name="Nusbaum C."/>
            <person name="Birren B."/>
        </authorList>
    </citation>
    <scope>NUCLEOTIDE SEQUENCE [LARGE SCALE GENOMIC DNA]</scope>
</reference>
<organism evidence="2">
    <name type="scientific">Loa loa</name>
    <name type="common">Eye worm</name>
    <name type="synonym">Filaria loa</name>
    <dbReference type="NCBI Taxonomy" id="7209"/>
    <lineage>
        <taxon>Eukaryota</taxon>
        <taxon>Metazoa</taxon>
        <taxon>Ecdysozoa</taxon>
        <taxon>Nematoda</taxon>
        <taxon>Chromadorea</taxon>
        <taxon>Rhabditida</taxon>
        <taxon>Spirurina</taxon>
        <taxon>Spiruromorpha</taxon>
        <taxon>Filarioidea</taxon>
        <taxon>Onchocercidae</taxon>
        <taxon>Loa</taxon>
    </lineage>
</organism>
<keyword evidence="1" id="KW-1133">Transmembrane helix</keyword>
<keyword evidence="1" id="KW-0472">Membrane</keyword>
<dbReference type="CTD" id="9947412"/>
<dbReference type="AlphaFoldDB" id="A0A1S0TRD6"/>
<dbReference type="RefSeq" id="XP_003145544.1">
    <property type="nucleotide sequence ID" value="XM_003145496.1"/>
</dbReference>
<dbReference type="GeneID" id="9947412"/>
<dbReference type="EMBL" id="JH712372">
    <property type="protein sequence ID" value="EFO18524.1"/>
    <property type="molecule type" value="Genomic_DNA"/>
</dbReference>
<feature type="transmembrane region" description="Helical" evidence="1">
    <location>
        <begin position="12"/>
        <end position="31"/>
    </location>
</feature>
<accession>A0A1S0TRD6</accession>
<name>A0A1S0TRD6_LOALO</name>
<gene>
    <name evidence="2" type="ORF">LOAG_09969</name>
</gene>
<evidence type="ECO:0000313" key="2">
    <source>
        <dbReference type="EMBL" id="EFO18524.1"/>
    </source>
</evidence>